<keyword evidence="1" id="KW-1133">Transmembrane helix</keyword>
<proteinExistence type="predicted"/>
<dbReference type="Proteomes" id="UP000324376">
    <property type="component" value="Unassembled WGS sequence"/>
</dbReference>
<dbReference type="SUPFAM" id="SSF81324">
    <property type="entry name" value="Voltage-gated potassium channels"/>
    <property type="match status" value="1"/>
</dbReference>
<keyword evidence="4" id="KW-1185">Reference proteome</keyword>
<feature type="transmembrane region" description="Helical" evidence="1">
    <location>
        <begin position="135"/>
        <end position="158"/>
    </location>
</feature>
<reference evidence="3 4" key="1">
    <citation type="submission" date="2019-07" db="EMBL/GenBank/DDBJ databases">
        <title>Genomic Encyclopedia of Archaeal and Bacterial Type Strains, Phase II (KMG-II): from individual species to whole genera.</title>
        <authorList>
            <person name="Goeker M."/>
        </authorList>
    </citation>
    <scope>NUCLEOTIDE SEQUENCE [LARGE SCALE GENOMIC DNA]</scope>
    <source>
        <strain evidence="3 4">DSM 17527</strain>
    </source>
</reference>
<feature type="domain" description="Potassium channel" evidence="2">
    <location>
        <begin position="100"/>
        <end position="152"/>
    </location>
</feature>
<keyword evidence="1" id="KW-0812">Transmembrane</keyword>
<dbReference type="InterPro" id="IPR013099">
    <property type="entry name" value="K_chnl_dom"/>
</dbReference>
<dbReference type="OrthoDB" id="3422146at2"/>
<name>A0A5S5C4Y9_9FLAO</name>
<keyword evidence="1" id="KW-0472">Membrane</keyword>
<gene>
    <name evidence="3" type="ORF">BD809_104197</name>
</gene>
<dbReference type="AlphaFoldDB" id="A0A5S5C4Y9"/>
<dbReference type="RefSeq" id="WP_148782486.1">
    <property type="nucleotide sequence ID" value="NZ_VNHU01000004.1"/>
</dbReference>
<feature type="transmembrane region" description="Helical" evidence="1">
    <location>
        <begin position="107"/>
        <end position="129"/>
    </location>
</feature>
<evidence type="ECO:0000313" key="4">
    <source>
        <dbReference type="Proteomes" id="UP000324376"/>
    </source>
</evidence>
<feature type="transmembrane region" description="Helical" evidence="1">
    <location>
        <begin position="61"/>
        <end position="86"/>
    </location>
</feature>
<dbReference type="Pfam" id="PF07885">
    <property type="entry name" value="Ion_trans_2"/>
    <property type="match status" value="1"/>
</dbReference>
<comment type="caution">
    <text evidence="3">The sequence shown here is derived from an EMBL/GenBank/DDBJ whole genome shotgun (WGS) entry which is preliminary data.</text>
</comment>
<dbReference type="EMBL" id="VNHU01000004">
    <property type="protein sequence ID" value="TYP74377.1"/>
    <property type="molecule type" value="Genomic_DNA"/>
</dbReference>
<evidence type="ECO:0000313" key="3">
    <source>
        <dbReference type="EMBL" id="TYP74377.1"/>
    </source>
</evidence>
<accession>A0A5S5C4Y9</accession>
<feature type="transmembrane region" description="Helical" evidence="1">
    <location>
        <begin position="5"/>
        <end position="27"/>
    </location>
</feature>
<organism evidence="3 4">
    <name type="scientific">Aquimarina intermedia</name>
    <dbReference type="NCBI Taxonomy" id="350814"/>
    <lineage>
        <taxon>Bacteria</taxon>
        <taxon>Pseudomonadati</taxon>
        <taxon>Bacteroidota</taxon>
        <taxon>Flavobacteriia</taxon>
        <taxon>Flavobacteriales</taxon>
        <taxon>Flavobacteriaceae</taxon>
        <taxon>Aquimarina</taxon>
    </lineage>
</organism>
<protein>
    <submittedName>
        <fullName evidence="3">Ion channel</fullName>
    </submittedName>
</protein>
<sequence length="333" mass="37658">MNYFLLSFGIFIYIVVVSDMVMTTLTMKGGGWLTSRLSHCVWNLALRSCGNEGRSNLLTHIGYLLLVLIVLVWIGLLNCSFSLVLIAQDDSVINASTKVPANIWEKIYYSGFVLSTLGIGDFVGSTVIWRIITNVYAFTGFVLITMSVTYFIPVLGAVKKQRKLGINISGLGPSPQKIILNGWNGENFDFLKFQLFSLSDDLVEHNQNHRAYPIIHFFHNSKSDNAIIIQIAVLNEVILLFENYIRKDITLNKNDLLSMHSALNNYVDVIKEVTRVKIGKTLSKDTPHELLAAEGLIVDNNERIDLNETLRKNQRVFQSLIVQDGWQWEEVIT</sequence>
<evidence type="ECO:0000256" key="1">
    <source>
        <dbReference type="SAM" id="Phobius"/>
    </source>
</evidence>
<dbReference type="Gene3D" id="1.10.287.70">
    <property type="match status" value="1"/>
</dbReference>
<evidence type="ECO:0000259" key="2">
    <source>
        <dbReference type="Pfam" id="PF07885"/>
    </source>
</evidence>